<keyword evidence="13 17" id="KW-0233">DNA recombination</keyword>
<evidence type="ECO:0000256" key="5">
    <source>
        <dbReference type="ARBA" id="ARBA00022618"/>
    </source>
</evidence>
<evidence type="ECO:0000256" key="8">
    <source>
        <dbReference type="ARBA" id="ARBA00022759"/>
    </source>
</evidence>
<dbReference type="GO" id="GO:0051301">
    <property type="term" value="P:cell division"/>
    <property type="evidence" value="ECO:0007669"/>
    <property type="project" value="UniProtKB-KW"/>
</dbReference>
<evidence type="ECO:0000256" key="12">
    <source>
        <dbReference type="ARBA" id="ARBA00022842"/>
    </source>
</evidence>
<dbReference type="InterPro" id="IPR042530">
    <property type="entry name" value="EME1/EME2_C"/>
</dbReference>
<dbReference type="InterPro" id="IPR033309">
    <property type="entry name" value="Mus81"/>
</dbReference>
<keyword evidence="5" id="KW-0132">Cell division</keyword>
<dbReference type="InterPro" id="IPR006166">
    <property type="entry name" value="ERCC4_domain"/>
</dbReference>
<dbReference type="GO" id="GO:0003677">
    <property type="term" value="F:DNA binding"/>
    <property type="evidence" value="ECO:0007669"/>
    <property type="project" value="UniProtKB-UniRule"/>
</dbReference>
<proteinExistence type="inferred from homology"/>
<dbReference type="InterPro" id="IPR036388">
    <property type="entry name" value="WH-like_DNA-bd_sf"/>
</dbReference>
<dbReference type="GO" id="GO:0000712">
    <property type="term" value="P:resolution of meiotic recombination intermediates"/>
    <property type="evidence" value="ECO:0007669"/>
    <property type="project" value="TreeGrafter"/>
</dbReference>
<evidence type="ECO:0000256" key="6">
    <source>
        <dbReference type="ARBA" id="ARBA00022722"/>
    </source>
</evidence>
<keyword evidence="20" id="KW-1185">Reference proteome</keyword>
<evidence type="ECO:0000256" key="9">
    <source>
        <dbReference type="ARBA" id="ARBA00022763"/>
    </source>
</evidence>
<comment type="subunit">
    <text evidence="17">Interacts with EME1.</text>
</comment>
<accession>A0AAV1D6F4</accession>
<dbReference type="Gene3D" id="1.10.10.10">
    <property type="entry name" value="Winged helix-like DNA-binding domain superfamily/Winged helix DNA-binding domain"/>
    <property type="match status" value="1"/>
</dbReference>
<dbReference type="Gene3D" id="3.40.50.10130">
    <property type="match status" value="1"/>
</dbReference>
<dbReference type="Pfam" id="PF02732">
    <property type="entry name" value="ERCC4"/>
    <property type="match status" value="1"/>
</dbReference>
<dbReference type="AlphaFoldDB" id="A0AAV1D6F4"/>
<dbReference type="InterPro" id="IPR047417">
    <property type="entry name" value="WHD_MUS81"/>
</dbReference>
<dbReference type="GO" id="GO:0048476">
    <property type="term" value="C:Holliday junction resolvase complex"/>
    <property type="evidence" value="ECO:0007669"/>
    <property type="project" value="UniProtKB-UniRule"/>
</dbReference>
<keyword evidence="14 17" id="KW-0234">DNA repair</keyword>
<evidence type="ECO:0000256" key="1">
    <source>
        <dbReference type="ARBA" id="ARBA00001946"/>
    </source>
</evidence>
<keyword evidence="15 17" id="KW-0539">Nucleus</keyword>
<keyword evidence="16" id="KW-0469">Meiosis</keyword>
<evidence type="ECO:0000313" key="20">
    <source>
        <dbReference type="Proteomes" id="UP001161247"/>
    </source>
</evidence>
<evidence type="ECO:0000256" key="15">
    <source>
        <dbReference type="ARBA" id="ARBA00023242"/>
    </source>
</evidence>
<dbReference type="GO" id="GO:0006308">
    <property type="term" value="P:DNA catabolic process"/>
    <property type="evidence" value="ECO:0007669"/>
    <property type="project" value="UniProtKB-UniRule"/>
</dbReference>
<reference evidence="19" key="1">
    <citation type="submission" date="2023-03" db="EMBL/GenBank/DDBJ databases">
        <authorList>
            <person name="Julca I."/>
        </authorList>
    </citation>
    <scope>NUCLEOTIDE SEQUENCE</scope>
</reference>
<keyword evidence="11 17" id="KW-0378">Hydrolase</keyword>
<dbReference type="InterPro" id="IPR047416">
    <property type="entry name" value="XPF_nuclease_Mus81"/>
</dbReference>
<keyword evidence="6 17" id="KW-0540">Nuclease</keyword>
<dbReference type="PANTHER" id="PTHR13451:SF0">
    <property type="entry name" value="CROSSOVER JUNCTION ENDONUCLEASE MUS81"/>
    <property type="match status" value="1"/>
</dbReference>
<dbReference type="Pfam" id="PF21136">
    <property type="entry name" value="WHD_MUS81"/>
    <property type="match status" value="1"/>
</dbReference>
<keyword evidence="10" id="KW-0131">Cell cycle</keyword>
<evidence type="ECO:0000256" key="7">
    <source>
        <dbReference type="ARBA" id="ARBA00022723"/>
    </source>
</evidence>
<sequence>MDVHRRLVCPENEELVAFMKNKWQELAQSPKGISDNLNNTVYKAYSNVCNSKVPIKSLPDLAEVKGVGKWLLRQMKGFFDSDSAISDKEDVPEIGKKKKGARRYVPQKNSVAYALLITLFRELENGKEFMHKQELISAAEASGLSRVSIAPELGKGKPGRFGTSPNSWYSGWSCMKTLITKGLVVKSSCPAKYMLTEEGKVSARECLSRSQLAGQPDDSSPELIVSGLEPRVLDTMASTSSSKGFNDQKKPIDIPPESLNKFIQMGFSRDQIVSAFVEASERFKTQDMSSLWPAVLCQLKADQIYGGDSVSNLRGNTKTTHGACRGSKSSILGDAVMIPSESSDEGMISMMQNEVFDAANSLNVADSDLSTRHLGRCSLKNGESLQSKSIALATPPLEFGETFEDAYGVILILDDREHFANPRSNLQKIIQNISSQFKIPIEVRRLPVGDAIWVARHKSKGAEYVLDFVVERKRVDDLRSSIRDNRYKDQKLRLLSCGLKKLIYIVEGDPNFSEAAESIKTACFTTEILEGFDVQRTSGLGDTLKKYGYLTKAIYQYYKSLDFEHQSSRVCPPYSAFIRRCEDLDKMTISNLFAIQLMQVPQVTEEIAVAVLEIYPTLISLARAYALLDDDIGAQEELLKKQSDNVINGAASRNIFQLIWGNRGCRN</sequence>
<dbReference type="FunFam" id="3.40.50.10130:FF:000005">
    <property type="entry name" value="crossover junction endonuclease MUS81 isoform X1"/>
    <property type="match status" value="1"/>
</dbReference>
<evidence type="ECO:0000256" key="16">
    <source>
        <dbReference type="ARBA" id="ARBA00023254"/>
    </source>
</evidence>
<comment type="cofactor">
    <cofactor evidence="1 17">
        <name>Mg(2+)</name>
        <dbReference type="ChEBI" id="CHEBI:18420"/>
    </cofactor>
</comment>
<name>A0AAV1D6F4_OLDCO</name>
<feature type="domain" description="ERCC4" evidence="18">
    <location>
        <begin position="410"/>
        <end position="510"/>
    </location>
</feature>
<evidence type="ECO:0000256" key="17">
    <source>
        <dbReference type="RuleBase" id="RU369042"/>
    </source>
</evidence>
<evidence type="ECO:0000259" key="18">
    <source>
        <dbReference type="SMART" id="SM00891"/>
    </source>
</evidence>
<dbReference type="Proteomes" id="UP001161247">
    <property type="component" value="Chromosome 4"/>
</dbReference>
<evidence type="ECO:0000256" key="11">
    <source>
        <dbReference type="ARBA" id="ARBA00022801"/>
    </source>
</evidence>
<keyword evidence="12 17" id="KW-0460">Magnesium</keyword>
<dbReference type="SMART" id="SM00891">
    <property type="entry name" value="ERCC4"/>
    <property type="match status" value="1"/>
</dbReference>
<comment type="similarity">
    <text evidence="3 17">Belongs to the XPF family.</text>
</comment>
<dbReference type="GO" id="GO:0046872">
    <property type="term" value="F:metal ion binding"/>
    <property type="evidence" value="ECO:0007669"/>
    <property type="project" value="UniProtKB-UniRule"/>
</dbReference>
<comment type="subcellular location">
    <subcellularLocation>
        <location evidence="2 17">Nucleus</location>
    </subcellularLocation>
</comment>
<dbReference type="InterPro" id="IPR011335">
    <property type="entry name" value="Restrct_endonuc-II-like"/>
</dbReference>
<keyword evidence="10" id="KW-0498">Mitosis</keyword>
<dbReference type="GO" id="GO:0008821">
    <property type="term" value="F:crossover junction DNA endonuclease activity"/>
    <property type="evidence" value="ECO:0007669"/>
    <property type="project" value="UniProtKB-UniRule"/>
</dbReference>
<dbReference type="GO" id="GO:0031573">
    <property type="term" value="P:mitotic intra-S DNA damage checkpoint signaling"/>
    <property type="evidence" value="ECO:0007669"/>
    <property type="project" value="TreeGrafter"/>
</dbReference>
<evidence type="ECO:0000256" key="2">
    <source>
        <dbReference type="ARBA" id="ARBA00004123"/>
    </source>
</evidence>
<dbReference type="EC" id="3.1.22.-" evidence="17"/>
<dbReference type="FunFam" id="1.10.10.10:FF:000307">
    <property type="entry name" value="Crossover junction endonuclease MUS81"/>
    <property type="match status" value="1"/>
</dbReference>
<evidence type="ECO:0000256" key="14">
    <source>
        <dbReference type="ARBA" id="ARBA00023204"/>
    </source>
</evidence>
<keyword evidence="9 17" id="KW-0227">DNA damage</keyword>
<dbReference type="GO" id="GO:0000727">
    <property type="term" value="P:double-strand break repair via break-induced replication"/>
    <property type="evidence" value="ECO:0007669"/>
    <property type="project" value="UniProtKB-UniRule"/>
</dbReference>
<dbReference type="Gene3D" id="1.10.150.670">
    <property type="entry name" value="Crossover junction endonuclease EME1, DNA-binding domain"/>
    <property type="match status" value="1"/>
</dbReference>
<evidence type="ECO:0000313" key="19">
    <source>
        <dbReference type="EMBL" id="CAI9102861.1"/>
    </source>
</evidence>
<keyword evidence="8 17" id="KW-0255">Endonuclease</keyword>
<dbReference type="GO" id="GO:0048257">
    <property type="term" value="F:3'-flap endonuclease activity"/>
    <property type="evidence" value="ECO:0007669"/>
    <property type="project" value="TreeGrafter"/>
</dbReference>
<evidence type="ECO:0000256" key="3">
    <source>
        <dbReference type="ARBA" id="ARBA00010015"/>
    </source>
</evidence>
<protein>
    <recommendedName>
        <fullName evidence="4 17">Crossover junction endonuclease MUS81</fullName>
        <ecNumber evidence="17">3.1.22.-</ecNumber>
    </recommendedName>
</protein>
<dbReference type="CDD" id="cd21036">
    <property type="entry name" value="WH_MUS81"/>
    <property type="match status" value="1"/>
</dbReference>
<evidence type="ECO:0000256" key="4">
    <source>
        <dbReference type="ARBA" id="ARBA00017114"/>
    </source>
</evidence>
<evidence type="ECO:0000256" key="13">
    <source>
        <dbReference type="ARBA" id="ARBA00023172"/>
    </source>
</evidence>
<comment type="function">
    <text evidence="17">Interacts with EME1 to form a DNA structure-specific endonuclease with substrate preference for branched DNA structures with a 5'-end at the branch nick. Typical substrates include 3'-flap structures, D-loops, replication forks and nicked Holliday junctions. May be required in mitosis for the processing of stalled or collapsed replication fork intermediates. May be required in meiosis for the repair of meiosis-specific double strand breaks subsequent to single-end invasion (SEI).</text>
</comment>
<evidence type="ECO:0000256" key="10">
    <source>
        <dbReference type="ARBA" id="ARBA00022776"/>
    </source>
</evidence>
<dbReference type="SUPFAM" id="SSF52980">
    <property type="entry name" value="Restriction endonuclease-like"/>
    <property type="match status" value="1"/>
</dbReference>
<dbReference type="GO" id="GO:0005634">
    <property type="term" value="C:nucleus"/>
    <property type="evidence" value="ECO:0007669"/>
    <property type="project" value="UniProtKB-SubCell"/>
</dbReference>
<organism evidence="19 20">
    <name type="scientific">Oldenlandia corymbosa var. corymbosa</name>
    <dbReference type="NCBI Taxonomy" id="529605"/>
    <lineage>
        <taxon>Eukaryota</taxon>
        <taxon>Viridiplantae</taxon>
        <taxon>Streptophyta</taxon>
        <taxon>Embryophyta</taxon>
        <taxon>Tracheophyta</taxon>
        <taxon>Spermatophyta</taxon>
        <taxon>Magnoliopsida</taxon>
        <taxon>eudicotyledons</taxon>
        <taxon>Gunneridae</taxon>
        <taxon>Pentapetalae</taxon>
        <taxon>asterids</taxon>
        <taxon>lamiids</taxon>
        <taxon>Gentianales</taxon>
        <taxon>Rubiaceae</taxon>
        <taxon>Rubioideae</taxon>
        <taxon>Spermacoceae</taxon>
        <taxon>Hedyotis-Oldenlandia complex</taxon>
        <taxon>Oldenlandia</taxon>
    </lineage>
</organism>
<dbReference type="PANTHER" id="PTHR13451">
    <property type="entry name" value="CLASS II CROSSOVER JUNCTION ENDONUCLEASE MUS81"/>
    <property type="match status" value="1"/>
</dbReference>
<keyword evidence="7 17" id="KW-0479">Metal-binding</keyword>
<gene>
    <name evidence="19" type="ORF">OLC1_LOCUS12140</name>
</gene>
<dbReference type="CDD" id="cd20074">
    <property type="entry name" value="XPF_nuclease_Mus81"/>
    <property type="match status" value="1"/>
</dbReference>
<dbReference type="EMBL" id="OX459121">
    <property type="protein sequence ID" value="CAI9102861.1"/>
    <property type="molecule type" value="Genomic_DNA"/>
</dbReference>